<dbReference type="InterPro" id="IPR018060">
    <property type="entry name" value="HTH_AraC"/>
</dbReference>
<dbReference type="SMART" id="SM00342">
    <property type="entry name" value="HTH_ARAC"/>
    <property type="match status" value="1"/>
</dbReference>
<dbReference type="PANTHER" id="PTHR43280">
    <property type="entry name" value="ARAC-FAMILY TRANSCRIPTIONAL REGULATOR"/>
    <property type="match status" value="1"/>
</dbReference>
<gene>
    <name evidence="5" type="ORF">EOD41_04270</name>
</gene>
<dbReference type="OrthoDB" id="629929at2"/>
<dbReference type="GO" id="GO:0043565">
    <property type="term" value="F:sequence-specific DNA binding"/>
    <property type="evidence" value="ECO:0007669"/>
    <property type="project" value="InterPro"/>
</dbReference>
<dbReference type="EMBL" id="SACK01000001">
    <property type="protein sequence ID" value="RVU03154.1"/>
    <property type="molecule type" value="Genomic_DNA"/>
</dbReference>
<evidence type="ECO:0000256" key="2">
    <source>
        <dbReference type="ARBA" id="ARBA00023125"/>
    </source>
</evidence>
<evidence type="ECO:0000256" key="3">
    <source>
        <dbReference type="ARBA" id="ARBA00023163"/>
    </source>
</evidence>
<sequence>MTDEIPGVNMEDLRLKGFRVHALQASQELPLRRGRRDFYKMGLVNGDMTVQYGGELLELKGTVLFFVNPKVPHSVVSRVNRTSGYACLFTETFMNSRELHESPLFRAGDSPVIPLDSVQAALMDTIFRQMLAVYQEDYPYKSDLIRNCISLVLHEALRIQPPKQAAAFQNGAGRVTHLFLDLLERQFPIERPNEPLRLRNPQEFAERLSLHVNYLNRAVKQVTGKPTSGHIAARIAAEAKALLQYTDWNVADIAYALGFEYPSYFNNYFKRLTGITPNTFRKV</sequence>
<dbReference type="Proteomes" id="UP000282759">
    <property type="component" value="Unassembled WGS sequence"/>
</dbReference>
<evidence type="ECO:0000259" key="4">
    <source>
        <dbReference type="PROSITE" id="PS01124"/>
    </source>
</evidence>
<dbReference type="PROSITE" id="PS01124">
    <property type="entry name" value="HTH_ARAC_FAMILY_2"/>
    <property type="match status" value="1"/>
</dbReference>
<accession>A0A437MZW5</accession>
<dbReference type="PRINTS" id="PR00032">
    <property type="entry name" value="HTHARAC"/>
</dbReference>
<organism evidence="5 6">
    <name type="scientific">Mucilaginibacter limnophilus</name>
    <dbReference type="NCBI Taxonomy" id="1932778"/>
    <lineage>
        <taxon>Bacteria</taxon>
        <taxon>Pseudomonadati</taxon>
        <taxon>Bacteroidota</taxon>
        <taxon>Sphingobacteriia</taxon>
        <taxon>Sphingobacteriales</taxon>
        <taxon>Sphingobacteriaceae</taxon>
        <taxon>Mucilaginibacter</taxon>
    </lineage>
</organism>
<dbReference type="PANTHER" id="PTHR43280:SF32">
    <property type="entry name" value="TRANSCRIPTIONAL REGULATORY PROTEIN"/>
    <property type="match status" value="1"/>
</dbReference>
<proteinExistence type="predicted"/>
<dbReference type="Gene3D" id="1.10.10.60">
    <property type="entry name" value="Homeodomain-like"/>
    <property type="match status" value="1"/>
</dbReference>
<dbReference type="SUPFAM" id="SSF51215">
    <property type="entry name" value="Regulatory protein AraC"/>
    <property type="match status" value="1"/>
</dbReference>
<protein>
    <submittedName>
        <fullName evidence="5">AraC family transcriptional regulator</fullName>
    </submittedName>
</protein>
<reference evidence="5 6" key="1">
    <citation type="submission" date="2019-01" db="EMBL/GenBank/DDBJ databases">
        <authorList>
            <person name="Chen W.-M."/>
        </authorList>
    </citation>
    <scope>NUCLEOTIDE SEQUENCE [LARGE SCALE GENOMIC DNA]</scope>
    <source>
        <strain evidence="5 6">YBJ-36</strain>
    </source>
</reference>
<evidence type="ECO:0000313" key="5">
    <source>
        <dbReference type="EMBL" id="RVU03154.1"/>
    </source>
</evidence>
<dbReference type="AlphaFoldDB" id="A0A437MZW5"/>
<keyword evidence="6" id="KW-1185">Reference proteome</keyword>
<keyword evidence="3" id="KW-0804">Transcription</keyword>
<keyword evidence="1" id="KW-0805">Transcription regulation</keyword>
<dbReference type="InterPro" id="IPR020449">
    <property type="entry name" value="Tscrpt_reg_AraC-type_HTH"/>
</dbReference>
<keyword evidence="2" id="KW-0238">DNA-binding</keyword>
<dbReference type="InterPro" id="IPR037923">
    <property type="entry name" value="HTH-like"/>
</dbReference>
<evidence type="ECO:0000256" key="1">
    <source>
        <dbReference type="ARBA" id="ARBA00023015"/>
    </source>
</evidence>
<dbReference type="GO" id="GO:0003700">
    <property type="term" value="F:DNA-binding transcription factor activity"/>
    <property type="evidence" value="ECO:0007669"/>
    <property type="project" value="InterPro"/>
</dbReference>
<dbReference type="RefSeq" id="WP_127703520.1">
    <property type="nucleotide sequence ID" value="NZ_SACK01000001.1"/>
</dbReference>
<dbReference type="Pfam" id="PF12833">
    <property type="entry name" value="HTH_18"/>
    <property type="match status" value="1"/>
</dbReference>
<feature type="domain" description="HTH araC/xylS-type" evidence="4">
    <location>
        <begin position="173"/>
        <end position="283"/>
    </location>
</feature>
<comment type="caution">
    <text evidence="5">The sequence shown here is derived from an EMBL/GenBank/DDBJ whole genome shotgun (WGS) entry which is preliminary data.</text>
</comment>
<evidence type="ECO:0000313" key="6">
    <source>
        <dbReference type="Proteomes" id="UP000282759"/>
    </source>
</evidence>
<name>A0A437MZW5_9SPHI</name>
<dbReference type="InterPro" id="IPR009057">
    <property type="entry name" value="Homeodomain-like_sf"/>
</dbReference>
<dbReference type="SUPFAM" id="SSF46689">
    <property type="entry name" value="Homeodomain-like"/>
    <property type="match status" value="1"/>
</dbReference>